<sequence>MTVIEGAHRVARRVNTYGRLDLEHEVSELVRFGMHEEDARRAVDLCAVRGTVLKRTDNSCVFLLRPPDWRAELAAIDEIETGEPA</sequence>
<comment type="caution">
    <text evidence="1">The sequence shown here is derived from an EMBL/GenBank/DDBJ whole genome shotgun (WGS) entry which is preliminary data.</text>
</comment>
<gene>
    <name evidence="1" type="ORF">OJ997_27675</name>
</gene>
<dbReference type="RefSeq" id="WP_270028537.1">
    <property type="nucleotide sequence ID" value="NZ_JAPDDP010000068.1"/>
</dbReference>
<accession>A0A9X3NCF1</accession>
<reference evidence="1" key="1">
    <citation type="submission" date="2022-10" db="EMBL/GenBank/DDBJ databases">
        <title>The WGS of Solirubrobacter phytolaccae KCTC 29190.</title>
        <authorList>
            <person name="Jiang Z."/>
        </authorList>
    </citation>
    <scope>NUCLEOTIDE SEQUENCE</scope>
    <source>
        <strain evidence="1">KCTC 29190</strain>
    </source>
</reference>
<name>A0A9X3NCF1_9ACTN</name>
<keyword evidence="2" id="KW-1185">Reference proteome</keyword>
<proteinExistence type="predicted"/>
<evidence type="ECO:0000313" key="2">
    <source>
        <dbReference type="Proteomes" id="UP001147653"/>
    </source>
</evidence>
<organism evidence="1 2">
    <name type="scientific">Solirubrobacter phytolaccae</name>
    <dbReference type="NCBI Taxonomy" id="1404360"/>
    <lineage>
        <taxon>Bacteria</taxon>
        <taxon>Bacillati</taxon>
        <taxon>Actinomycetota</taxon>
        <taxon>Thermoleophilia</taxon>
        <taxon>Solirubrobacterales</taxon>
        <taxon>Solirubrobacteraceae</taxon>
        <taxon>Solirubrobacter</taxon>
    </lineage>
</organism>
<dbReference type="AlphaFoldDB" id="A0A9X3NCF1"/>
<evidence type="ECO:0000313" key="1">
    <source>
        <dbReference type="EMBL" id="MDA0184120.1"/>
    </source>
</evidence>
<dbReference type="Proteomes" id="UP001147653">
    <property type="component" value="Unassembled WGS sequence"/>
</dbReference>
<protein>
    <submittedName>
        <fullName evidence="1">Uncharacterized protein</fullName>
    </submittedName>
</protein>
<dbReference type="EMBL" id="JAPDDP010000068">
    <property type="protein sequence ID" value="MDA0184120.1"/>
    <property type="molecule type" value="Genomic_DNA"/>
</dbReference>